<dbReference type="GO" id="GO:0016567">
    <property type="term" value="P:protein ubiquitination"/>
    <property type="evidence" value="ECO:0007669"/>
    <property type="project" value="TreeGrafter"/>
</dbReference>
<feature type="transmembrane region" description="Helical" evidence="2">
    <location>
        <begin position="48"/>
        <end position="73"/>
    </location>
</feature>
<dbReference type="AlphaFoldDB" id="A0A445CVR0"/>
<organism evidence="3 4">
    <name type="scientific">Arachis hypogaea</name>
    <name type="common">Peanut</name>
    <dbReference type="NCBI Taxonomy" id="3818"/>
    <lineage>
        <taxon>Eukaryota</taxon>
        <taxon>Viridiplantae</taxon>
        <taxon>Streptophyta</taxon>
        <taxon>Embryophyta</taxon>
        <taxon>Tracheophyta</taxon>
        <taxon>Spermatophyta</taxon>
        <taxon>Magnoliopsida</taxon>
        <taxon>eudicotyledons</taxon>
        <taxon>Gunneridae</taxon>
        <taxon>Pentapetalae</taxon>
        <taxon>rosids</taxon>
        <taxon>fabids</taxon>
        <taxon>Fabales</taxon>
        <taxon>Fabaceae</taxon>
        <taxon>Papilionoideae</taxon>
        <taxon>50 kb inversion clade</taxon>
        <taxon>dalbergioids sensu lato</taxon>
        <taxon>Dalbergieae</taxon>
        <taxon>Pterocarpus clade</taxon>
        <taxon>Arachis</taxon>
    </lineage>
</organism>
<keyword evidence="2" id="KW-0812">Transmembrane</keyword>
<sequence>MHIYDTINNLHFWIFVAALYFTLVATIAAVVGQHIVRRLIDIFGRASLIIFILASTIFISAVTLGGVGILTMIEKFKSHEYMGFDNLCKYGI</sequence>
<reference evidence="3 4" key="1">
    <citation type="submission" date="2019-01" db="EMBL/GenBank/DDBJ databases">
        <title>Sequencing of cultivated peanut Arachis hypogaea provides insights into genome evolution and oil improvement.</title>
        <authorList>
            <person name="Chen X."/>
        </authorList>
    </citation>
    <scope>NUCLEOTIDE SEQUENCE [LARGE SCALE GENOMIC DNA]</scope>
    <source>
        <strain evidence="4">cv. Fuhuasheng</strain>
        <tissue evidence="3">Leaves</tissue>
    </source>
</reference>
<proteinExistence type="inferred from homology"/>
<keyword evidence="2" id="KW-1133">Transmembrane helix</keyword>
<keyword evidence="4" id="KW-1185">Reference proteome</keyword>
<evidence type="ECO:0000313" key="4">
    <source>
        <dbReference type="Proteomes" id="UP000289738"/>
    </source>
</evidence>
<comment type="caution">
    <text evidence="3">The sequence shown here is derived from an EMBL/GenBank/DDBJ whole genome shotgun (WGS) entry which is preliminary data.</text>
</comment>
<dbReference type="Proteomes" id="UP000289738">
    <property type="component" value="Chromosome A06"/>
</dbReference>
<evidence type="ECO:0000256" key="2">
    <source>
        <dbReference type="SAM" id="Phobius"/>
    </source>
</evidence>
<accession>A0A445CVR0</accession>
<dbReference type="STRING" id="3818.A0A445CVR0"/>
<dbReference type="PANTHER" id="PTHR14255">
    <property type="entry name" value="CEREBLON"/>
    <property type="match status" value="1"/>
</dbReference>
<name>A0A445CVR0_ARAHY</name>
<dbReference type="EMBL" id="SDMP01000006">
    <property type="protein sequence ID" value="RYR54999.1"/>
    <property type="molecule type" value="Genomic_DNA"/>
</dbReference>
<gene>
    <name evidence="3" type="ORF">Ahy_A06g030259</name>
</gene>
<evidence type="ECO:0000313" key="3">
    <source>
        <dbReference type="EMBL" id="RYR54999.1"/>
    </source>
</evidence>
<comment type="similarity">
    <text evidence="1">Belongs to the 4-toluene sulfonate uptake permease (TSUP) (TC 2.A.102) family.</text>
</comment>
<dbReference type="GO" id="GO:0031464">
    <property type="term" value="C:Cul4A-RING E3 ubiquitin ligase complex"/>
    <property type="evidence" value="ECO:0007669"/>
    <property type="project" value="TreeGrafter"/>
</dbReference>
<feature type="transmembrane region" description="Helical" evidence="2">
    <location>
        <begin position="12"/>
        <end position="36"/>
    </location>
</feature>
<keyword evidence="2" id="KW-0472">Membrane</keyword>
<dbReference type="PANTHER" id="PTHR14255:SF1">
    <property type="entry name" value="SULFITE EXPORTER TAUE_SAFE FAMILY PROTEIN 3"/>
    <property type="match status" value="1"/>
</dbReference>
<protein>
    <submittedName>
        <fullName evidence="3">Uncharacterized protein</fullName>
    </submittedName>
</protein>
<evidence type="ECO:0000256" key="1">
    <source>
        <dbReference type="ARBA" id="ARBA00009142"/>
    </source>
</evidence>